<feature type="binding site" evidence="9">
    <location>
        <position position="205"/>
    </location>
    <ligand>
        <name>pyridoxal 5'-phosphate</name>
        <dbReference type="ChEBI" id="CHEBI:597326"/>
    </ligand>
</feature>
<feature type="binding site" evidence="9">
    <location>
        <position position="368"/>
    </location>
    <ligand>
        <name>substrate</name>
    </ligand>
</feature>
<dbReference type="Gene3D" id="3.90.1150.10">
    <property type="entry name" value="Aspartate Aminotransferase, domain 1"/>
    <property type="match status" value="1"/>
</dbReference>
<dbReference type="Pfam" id="PF00155">
    <property type="entry name" value="Aminotran_1_2"/>
    <property type="match status" value="1"/>
</dbReference>
<evidence type="ECO:0000256" key="3">
    <source>
        <dbReference type="ARBA" id="ARBA00013138"/>
    </source>
</evidence>
<comment type="catalytic activity">
    <reaction evidence="8 9">
        <text>(2S,6S)-2,6-diaminopimelate + 2-oxoglutarate = (S)-2,3,4,5-tetrahydrodipicolinate + L-glutamate + H2O + H(+)</text>
        <dbReference type="Rhea" id="RHEA:23988"/>
        <dbReference type="ChEBI" id="CHEBI:15377"/>
        <dbReference type="ChEBI" id="CHEBI:15378"/>
        <dbReference type="ChEBI" id="CHEBI:16810"/>
        <dbReference type="ChEBI" id="CHEBI:16845"/>
        <dbReference type="ChEBI" id="CHEBI:29985"/>
        <dbReference type="ChEBI" id="CHEBI:57609"/>
        <dbReference type="EC" id="2.6.1.83"/>
    </reaction>
</comment>
<dbReference type="FunFam" id="3.40.640.10:FF:000099">
    <property type="entry name" value="LL-diaminopimelate aminotransferase, chloroplastic"/>
    <property type="match status" value="1"/>
</dbReference>
<feature type="binding site" evidence="9">
    <location>
        <position position="174"/>
    </location>
    <ligand>
        <name>pyridoxal 5'-phosphate</name>
        <dbReference type="ChEBI" id="CHEBI:597326"/>
    </ligand>
</feature>
<gene>
    <name evidence="9 12" type="primary">dapL</name>
    <name evidence="12" type="ORF">C10C_0449</name>
</gene>
<feature type="binding site" evidence="9">
    <location>
        <position position="128"/>
    </location>
    <ligand>
        <name>pyridoxal 5'-phosphate</name>
        <dbReference type="ChEBI" id="CHEBI:597326"/>
    </ligand>
</feature>
<feature type="binding site" evidence="9">
    <location>
        <position position="275"/>
    </location>
    <ligand>
        <name>substrate</name>
    </ligand>
</feature>
<accession>A0A2R8FB09</accession>
<dbReference type="CDD" id="cd00609">
    <property type="entry name" value="AAT_like"/>
    <property type="match status" value="1"/>
</dbReference>
<keyword evidence="7 9" id="KW-0663">Pyridoxal phosphate</keyword>
<dbReference type="NCBIfam" id="TIGR03542">
    <property type="entry name" value="DAPAT_plant"/>
    <property type="match status" value="1"/>
</dbReference>
<comment type="subunit">
    <text evidence="9">Homodimer.</text>
</comment>
<dbReference type="InterPro" id="IPR015422">
    <property type="entry name" value="PyrdxlP-dep_Trfase_small"/>
</dbReference>
<dbReference type="RefSeq" id="WP_108896572.1">
    <property type="nucleotide sequence ID" value="NZ_LT993738.1"/>
</dbReference>
<evidence type="ECO:0000256" key="5">
    <source>
        <dbReference type="ARBA" id="ARBA00022576"/>
    </source>
</evidence>
<feature type="binding site" evidence="9">
    <location>
        <position position="174"/>
    </location>
    <ligand>
        <name>substrate</name>
    </ligand>
</feature>
<dbReference type="InterPro" id="IPR004838">
    <property type="entry name" value="NHTrfase_class1_PyrdxlP-BS"/>
</dbReference>
<comment type="cofactor">
    <cofactor evidence="1 9 10">
        <name>pyridoxal 5'-phosphate</name>
        <dbReference type="ChEBI" id="CHEBI:597326"/>
    </cofactor>
</comment>
<protein>
    <recommendedName>
        <fullName evidence="4 9">LL-diaminopimelate aminotransferase</fullName>
        <shortName evidence="9">DAP-AT</shortName>
        <shortName evidence="9">DAP-aminotransferase</shortName>
        <shortName evidence="9">LL-DAP-aminotransferase</shortName>
        <ecNumber evidence="3 9">2.6.1.83</ecNumber>
    </recommendedName>
</protein>
<keyword evidence="6 9" id="KW-0808">Transferase</keyword>
<evidence type="ECO:0000256" key="9">
    <source>
        <dbReference type="HAMAP-Rule" id="MF_01642"/>
    </source>
</evidence>
<dbReference type="SUPFAM" id="SSF53383">
    <property type="entry name" value="PLP-dependent transferases"/>
    <property type="match status" value="1"/>
</dbReference>
<dbReference type="Proteomes" id="UP000244926">
    <property type="component" value="Chromosome I"/>
</dbReference>
<evidence type="ECO:0000256" key="7">
    <source>
        <dbReference type="ARBA" id="ARBA00022898"/>
    </source>
</evidence>
<dbReference type="EMBL" id="LT993738">
    <property type="protein sequence ID" value="SPN73615.1"/>
    <property type="molecule type" value="Genomic_DNA"/>
</dbReference>
<dbReference type="HAMAP" id="MF_01642">
    <property type="entry name" value="DapL_aminotrans_1"/>
    <property type="match status" value="1"/>
</dbReference>
<proteinExistence type="inferred from homology"/>
<evidence type="ECO:0000256" key="4">
    <source>
        <dbReference type="ARBA" id="ARBA00018052"/>
    </source>
</evidence>
<feature type="binding site" evidence="9">
    <location>
        <position position="105"/>
    </location>
    <ligand>
        <name>substrate</name>
    </ligand>
</feature>
<dbReference type="PROSITE" id="PS00105">
    <property type="entry name" value="AA_TRANSFER_CLASS_1"/>
    <property type="match status" value="1"/>
</dbReference>
<comment type="function">
    <text evidence="9">Involved in the synthesis of meso-diaminopimelate (m-DAP or DL-DAP), required for both lysine and peptidoglycan biosynthesis. Catalyzes the direct conversion of tetrahydrodipicolinate to LL-diaminopimelate.</text>
</comment>
<dbReference type="KEGG" id="csee:C10C_0449"/>
<keyword evidence="12" id="KW-0670">Pyruvate</keyword>
<feature type="binding site" evidence="9">
    <location>
        <position position="275"/>
    </location>
    <ligand>
        <name>pyridoxal 5'-phosphate</name>
        <dbReference type="ChEBI" id="CHEBI:597326"/>
    </ligand>
</feature>
<dbReference type="GO" id="GO:0033362">
    <property type="term" value="P:lysine biosynthetic process via diaminopimelate, diaminopimelate-aminotransferase pathway"/>
    <property type="evidence" value="ECO:0007669"/>
    <property type="project" value="UniProtKB-UniRule"/>
</dbReference>
<comment type="similarity">
    <text evidence="9">Belongs to the class-I pyridoxal-phosphate-dependent aminotransferase family. LL-diaminopimelate aminotransferase subfamily.</text>
</comment>
<evidence type="ECO:0000313" key="13">
    <source>
        <dbReference type="Proteomes" id="UP000244926"/>
    </source>
</evidence>
<feature type="binding site" evidence="9">
    <location>
        <position position="128"/>
    </location>
    <ligand>
        <name>substrate</name>
    </ligand>
</feature>
<name>A0A2R8FB09_9CHLA</name>
<dbReference type="Gene3D" id="3.40.640.10">
    <property type="entry name" value="Type I PLP-dependent aspartate aminotransferase-like (Major domain)"/>
    <property type="match status" value="1"/>
</dbReference>
<dbReference type="OrthoDB" id="9813612at2"/>
<keyword evidence="5 9" id="KW-0032">Aminotransferase</keyword>
<evidence type="ECO:0000256" key="8">
    <source>
        <dbReference type="ARBA" id="ARBA00051934"/>
    </source>
</evidence>
<feature type="modified residue" description="N6-(pyridoxal phosphate)lysine" evidence="9">
    <location>
        <position position="236"/>
    </location>
</feature>
<feature type="binding site" evidence="9">
    <location>
        <begin position="104"/>
        <end position="105"/>
    </location>
    <ligand>
        <name>pyridoxal 5'-phosphate</name>
        <dbReference type="ChEBI" id="CHEBI:597326"/>
    </ligand>
</feature>
<evidence type="ECO:0000313" key="12">
    <source>
        <dbReference type="EMBL" id="SPN73615.1"/>
    </source>
</evidence>
<dbReference type="InterPro" id="IPR015421">
    <property type="entry name" value="PyrdxlP-dep_Trfase_major"/>
</dbReference>
<dbReference type="GO" id="GO:0010285">
    <property type="term" value="F:L,L-diaminopimelate aminotransferase activity"/>
    <property type="evidence" value="ECO:0007669"/>
    <property type="project" value="UniProtKB-UniRule"/>
</dbReference>
<sequence>MRRNPHFFLLKPQYLFSEISKKLTQFRNENPLIPIIDLSIGDTTQPLNPSITQAVKDFCISQEEQETYRGYGPETGLEKLREKIALEVYTNRVSPEEIFISDGAKPDIFRLFSLFGTEKVLGLQNPVYPAYRDIAYITGIKKIISLPSSKETGFIPELPEEKSMDILCLCYPNNPTGAILTFKQLQLLVEYANHHGIVVIFDAAYSTFISDPSLPKSIFEIPEAKYCAIEVNSFSKPLGFTGMRLGWNVVPKELTYDNGDSIIDDWKRLFATTFNGASLAMQEAGYRGLDLFPTPPSIAIYLQNAHQLKKSLEISGFLVHGGDHAPYLWVELPEEVSDEDAFDFFLNQYHIAVTPGYGFGTCGERFVRLSAFAEPQNITLACKQLLTNPLHNNTMVLV</sequence>
<evidence type="ECO:0000259" key="11">
    <source>
        <dbReference type="Pfam" id="PF00155"/>
    </source>
</evidence>
<dbReference type="AlphaFoldDB" id="A0A2R8FB09"/>
<dbReference type="EC" id="2.6.1.83" evidence="3 9"/>
<organism evidence="12 13">
    <name type="scientific">Chlamydia serpentis</name>
    <dbReference type="NCBI Taxonomy" id="1967782"/>
    <lineage>
        <taxon>Bacteria</taxon>
        <taxon>Pseudomonadati</taxon>
        <taxon>Chlamydiota</taxon>
        <taxon>Chlamydiia</taxon>
        <taxon>Chlamydiales</taxon>
        <taxon>Chlamydiaceae</taxon>
        <taxon>Chlamydia/Chlamydophila group</taxon>
        <taxon>Chlamydia</taxon>
    </lineage>
</organism>
<evidence type="ECO:0000256" key="2">
    <source>
        <dbReference type="ARBA" id="ARBA00004982"/>
    </source>
</evidence>
<evidence type="ECO:0000256" key="6">
    <source>
        <dbReference type="ARBA" id="ARBA00022679"/>
    </source>
</evidence>
<feature type="binding site" evidence="9">
    <location>
        <position position="14"/>
    </location>
    <ligand>
        <name>substrate</name>
    </ligand>
</feature>
<keyword evidence="13" id="KW-1185">Reference proteome</keyword>
<reference evidence="13" key="1">
    <citation type="submission" date="2017-11" db="EMBL/GenBank/DDBJ databases">
        <authorList>
            <person name="Seth-Smith MB H."/>
        </authorList>
    </citation>
    <scope>NUCLEOTIDE SEQUENCE [LARGE SCALE GENOMIC DNA]</scope>
</reference>
<evidence type="ECO:0000256" key="10">
    <source>
        <dbReference type="RuleBase" id="RU000481"/>
    </source>
</evidence>
<dbReference type="UniPathway" id="UPA00034">
    <property type="reaction ID" value="UER00466"/>
</dbReference>
<feature type="binding site" evidence="9">
    <location>
        <position position="244"/>
    </location>
    <ligand>
        <name>pyridoxal 5'-phosphate</name>
        <dbReference type="ChEBI" id="CHEBI:597326"/>
    </ligand>
</feature>
<feature type="binding site" evidence="9">
    <location>
        <position position="41"/>
    </location>
    <ligand>
        <name>substrate</name>
    </ligand>
</feature>
<dbReference type="InterPro" id="IPR019942">
    <property type="entry name" value="DapL/ALD1"/>
</dbReference>
<dbReference type="PANTHER" id="PTHR43144">
    <property type="entry name" value="AMINOTRANSFERASE"/>
    <property type="match status" value="1"/>
</dbReference>
<dbReference type="InterPro" id="IPR015424">
    <property type="entry name" value="PyrdxlP-dep_Trfase"/>
</dbReference>
<evidence type="ECO:0000256" key="1">
    <source>
        <dbReference type="ARBA" id="ARBA00001933"/>
    </source>
</evidence>
<dbReference type="InterPro" id="IPR004839">
    <property type="entry name" value="Aminotransferase_I/II_large"/>
</dbReference>
<feature type="binding site" evidence="9">
    <location>
        <position position="71"/>
    </location>
    <ligand>
        <name>pyridoxal 5'-phosphate</name>
        <dbReference type="ChEBI" id="CHEBI:597326"/>
    </ligand>
</feature>
<feature type="domain" description="Aminotransferase class I/classII large" evidence="11">
    <location>
        <begin position="34"/>
        <end position="383"/>
    </location>
</feature>
<feature type="binding site" evidence="9">
    <location>
        <begin position="233"/>
        <end position="235"/>
    </location>
    <ligand>
        <name>pyridoxal 5'-phosphate</name>
        <dbReference type="ChEBI" id="CHEBI:597326"/>
    </ligand>
</feature>
<comment type="pathway">
    <text evidence="2 9">Amino-acid biosynthesis; L-lysine biosynthesis via DAP pathway; LL-2,6-diaminopimelate from (S)-tetrahydrodipicolinate (aminotransferase route): step 1/1.</text>
</comment>
<dbReference type="GO" id="GO:0030170">
    <property type="term" value="F:pyridoxal phosphate binding"/>
    <property type="evidence" value="ECO:0007669"/>
    <property type="project" value="UniProtKB-UniRule"/>
</dbReference>